<dbReference type="InParanoid" id="A0A2P6NQ10"/>
<accession>A0A2P6NQ10</accession>
<dbReference type="InterPro" id="IPR002110">
    <property type="entry name" value="Ankyrin_rpt"/>
</dbReference>
<evidence type="ECO:0008006" key="3">
    <source>
        <dbReference type="Google" id="ProtNLM"/>
    </source>
</evidence>
<dbReference type="Gene3D" id="1.25.40.20">
    <property type="entry name" value="Ankyrin repeat-containing domain"/>
    <property type="match status" value="1"/>
</dbReference>
<dbReference type="OrthoDB" id="76773at2759"/>
<dbReference type="Proteomes" id="UP000241769">
    <property type="component" value="Unassembled WGS sequence"/>
</dbReference>
<keyword evidence="2" id="KW-1185">Reference proteome</keyword>
<proteinExistence type="predicted"/>
<dbReference type="AlphaFoldDB" id="A0A2P6NQ10"/>
<protein>
    <recommendedName>
        <fullName evidence="3">Ankyrin repeat protein</fullName>
    </recommendedName>
</protein>
<dbReference type="SUPFAM" id="SSF48403">
    <property type="entry name" value="Ankyrin repeat"/>
    <property type="match status" value="1"/>
</dbReference>
<organism evidence="1 2">
    <name type="scientific">Planoprotostelium fungivorum</name>
    <dbReference type="NCBI Taxonomy" id="1890364"/>
    <lineage>
        <taxon>Eukaryota</taxon>
        <taxon>Amoebozoa</taxon>
        <taxon>Evosea</taxon>
        <taxon>Variosea</taxon>
        <taxon>Cavosteliida</taxon>
        <taxon>Cavosteliaceae</taxon>
        <taxon>Planoprotostelium</taxon>
    </lineage>
</organism>
<reference evidence="1 2" key="1">
    <citation type="journal article" date="2018" name="Genome Biol. Evol.">
        <title>Multiple Roots of Fruiting Body Formation in Amoebozoa.</title>
        <authorList>
            <person name="Hillmann F."/>
            <person name="Forbes G."/>
            <person name="Novohradska S."/>
            <person name="Ferling I."/>
            <person name="Riege K."/>
            <person name="Groth M."/>
            <person name="Westermann M."/>
            <person name="Marz M."/>
            <person name="Spaller T."/>
            <person name="Winckler T."/>
            <person name="Schaap P."/>
            <person name="Glockner G."/>
        </authorList>
    </citation>
    <scope>NUCLEOTIDE SEQUENCE [LARGE SCALE GENOMIC DNA]</scope>
    <source>
        <strain evidence="1 2">Jena</strain>
    </source>
</reference>
<dbReference type="Pfam" id="PF12796">
    <property type="entry name" value="Ank_2"/>
    <property type="match status" value="1"/>
</dbReference>
<dbReference type="EMBL" id="MDYQ01000036">
    <property type="protein sequence ID" value="PRP86035.1"/>
    <property type="molecule type" value="Genomic_DNA"/>
</dbReference>
<comment type="caution">
    <text evidence="1">The sequence shown here is derived from an EMBL/GenBank/DDBJ whole genome shotgun (WGS) entry which is preliminary data.</text>
</comment>
<name>A0A2P6NQ10_9EUKA</name>
<evidence type="ECO:0000313" key="1">
    <source>
        <dbReference type="EMBL" id="PRP86035.1"/>
    </source>
</evidence>
<dbReference type="InterPro" id="IPR036770">
    <property type="entry name" value="Ankyrin_rpt-contain_sf"/>
</dbReference>
<gene>
    <name evidence="1" type="ORF">PROFUN_05806</name>
</gene>
<sequence length="275" mass="31315">MKLRHNEEQFAILRMTCKLWKDIVDSFTDWLTKYDLPLAIERGNIESLRFLSTRNELDPCIEDIQLLIIASTKGSMEIVRLLLSDIRVDPSTQDNEAIRNAVSEGHTETVRLLLSDPRVDPSAQDNYTMVRAVERGYRDRDNFAIRYAAFKDDSETIRLVLSDSRVDPSAGNNEAHQYKTIMPSDTRPNRVMLVEQLRAVTARPYGCCWPNSQKKQILSGLKSQKFKGRKVSAWSDHPPRVERISPTIPFAGSALNLLPKDEDEFAALKQLKAPA</sequence>
<evidence type="ECO:0000313" key="2">
    <source>
        <dbReference type="Proteomes" id="UP000241769"/>
    </source>
</evidence>